<sequence length="371" mass="40703">MGAPSFSRVVVTGDLLRPFFVGARVESATWKNVRWLHGMLEAPLRASGLTARMLAWDERGAPETTAFFDTPSLYDALGLDLDLASWAALCADGRTPQALVEMLAPQVEDALVIGYELPPPLIAALERLGRPVVDLILHPVRFMPDLIFALRTNVPAWDAWLRARRLDEAAIAERAGHIRAKAAWMAAPMPLPPGTALVLGQVASDRAMIQADGGFASLERHCAFLHELCCRHPRVLFRPHPYAAPDDPCERAIARLPAIRRTDANFYHLLAQPELTTVVALNSSGLIEARHFGRESINLMPWLYDFDACAPAADGRTGTPVPLSSAWATAAFWRGLLQDDAQASPAPLPDHTLRRAMNADWGYGFIERICA</sequence>
<dbReference type="AlphaFoldDB" id="A0A919DEJ0"/>
<reference evidence="1" key="1">
    <citation type="journal article" date="2014" name="Int. J. Syst. Evol. Microbiol.">
        <title>Complete genome sequence of Corynebacterium casei LMG S-19264T (=DSM 44701T), isolated from a smear-ripened cheese.</title>
        <authorList>
            <consortium name="US DOE Joint Genome Institute (JGI-PGF)"/>
            <person name="Walter F."/>
            <person name="Albersmeier A."/>
            <person name="Kalinowski J."/>
            <person name="Ruckert C."/>
        </authorList>
    </citation>
    <scope>NUCLEOTIDE SEQUENCE</scope>
    <source>
        <strain evidence="1">KCTC 32020</strain>
    </source>
</reference>
<gene>
    <name evidence="1" type="ORF">GCM10007167_19410</name>
</gene>
<reference evidence="1" key="2">
    <citation type="submission" date="2020-09" db="EMBL/GenBank/DDBJ databases">
        <authorList>
            <person name="Sun Q."/>
            <person name="Kim S."/>
        </authorList>
    </citation>
    <scope>NUCLEOTIDE SEQUENCE</scope>
    <source>
        <strain evidence="1">KCTC 32020</strain>
    </source>
</reference>
<dbReference type="EMBL" id="BNCF01000010">
    <property type="protein sequence ID" value="GHE37381.1"/>
    <property type="molecule type" value="Genomic_DNA"/>
</dbReference>
<name>A0A919DEJ0_9GAMM</name>
<dbReference type="RefSeq" id="WP_146473863.1">
    <property type="nucleotide sequence ID" value="NZ_BNCF01000010.1"/>
</dbReference>
<keyword evidence="2" id="KW-1185">Reference proteome</keyword>
<evidence type="ECO:0000313" key="1">
    <source>
        <dbReference type="EMBL" id="GHE37381.1"/>
    </source>
</evidence>
<dbReference type="Proteomes" id="UP000636453">
    <property type="component" value="Unassembled WGS sequence"/>
</dbReference>
<organism evidence="1 2">
    <name type="scientific">Vulcaniibacterium thermophilum</name>
    <dbReference type="NCBI Taxonomy" id="1169913"/>
    <lineage>
        <taxon>Bacteria</taxon>
        <taxon>Pseudomonadati</taxon>
        <taxon>Pseudomonadota</taxon>
        <taxon>Gammaproteobacteria</taxon>
        <taxon>Lysobacterales</taxon>
        <taxon>Lysobacteraceae</taxon>
        <taxon>Vulcaniibacterium</taxon>
    </lineage>
</organism>
<protein>
    <submittedName>
        <fullName evidence="1">Uncharacterized protein</fullName>
    </submittedName>
</protein>
<accession>A0A919DEJ0</accession>
<comment type="caution">
    <text evidence="1">The sequence shown here is derived from an EMBL/GenBank/DDBJ whole genome shotgun (WGS) entry which is preliminary data.</text>
</comment>
<evidence type="ECO:0000313" key="2">
    <source>
        <dbReference type="Proteomes" id="UP000636453"/>
    </source>
</evidence>
<dbReference type="OrthoDB" id="6101375at2"/>
<proteinExistence type="predicted"/>